<feature type="compositionally biased region" description="Basic and acidic residues" evidence="1">
    <location>
        <begin position="8"/>
        <end position="20"/>
    </location>
</feature>
<dbReference type="Proteomes" id="UP001140560">
    <property type="component" value="Unassembled WGS sequence"/>
</dbReference>
<feature type="region of interest" description="Disordered" evidence="1">
    <location>
        <begin position="97"/>
        <end position="127"/>
    </location>
</feature>
<evidence type="ECO:0000313" key="3">
    <source>
        <dbReference type="Proteomes" id="UP001140560"/>
    </source>
</evidence>
<proteinExistence type="predicted"/>
<protein>
    <submittedName>
        <fullName evidence="2">Uncharacterized protein</fullName>
    </submittedName>
</protein>
<organism evidence="2 3">
    <name type="scientific">Neocucurbitaria cava</name>
    <dbReference type="NCBI Taxonomy" id="798079"/>
    <lineage>
        <taxon>Eukaryota</taxon>
        <taxon>Fungi</taxon>
        <taxon>Dikarya</taxon>
        <taxon>Ascomycota</taxon>
        <taxon>Pezizomycotina</taxon>
        <taxon>Dothideomycetes</taxon>
        <taxon>Pleosporomycetidae</taxon>
        <taxon>Pleosporales</taxon>
        <taxon>Pleosporineae</taxon>
        <taxon>Cucurbitariaceae</taxon>
        <taxon>Neocucurbitaria</taxon>
    </lineage>
</organism>
<feature type="region of interest" description="Disordered" evidence="1">
    <location>
        <begin position="217"/>
        <end position="276"/>
    </location>
</feature>
<comment type="caution">
    <text evidence="2">The sequence shown here is derived from an EMBL/GenBank/DDBJ whole genome shotgun (WGS) entry which is preliminary data.</text>
</comment>
<name>A0A9W9CG72_9PLEO</name>
<feature type="compositionally biased region" description="Basic and acidic residues" evidence="1">
    <location>
        <begin position="220"/>
        <end position="232"/>
    </location>
</feature>
<dbReference type="EMBL" id="JAPEUY010000022">
    <property type="protein sequence ID" value="KAJ4361798.1"/>
    <property type="molecule type" value="Genomic_DNA"/>
</dbReference>
<evidence type="ECO:0000313" key="2">
    <source>
        <dbReference type="EMBL" id="KAJ4361798.1"/>
    </source>
</evidence>
<sequence length="408" mass="44418">MELATFEEAQRRRDQARLDAVKQAAPQDDGGELERRVAATLAMPAPQGDSVAGAREFLAAYRTRPVETAGQEATEVDLTNRSSKRIRLLDYDRDYSHTPYPPIGLDTGEMQRSGPRGEQHPSQSSARGGYMAMDMGGYQPQGAVAGASNRDQAQVAVTGLQRFPTRDAVRDLYNLQETEEHSDVRLLGGARNRYPPQVAVPGYRGLRHLSRVYVQSDDTESGRIDGHTRDLDVPSLGPQIQRGRSSQASAGGNTTPLPSTDSGFLEQESGRADDRGMPVALRVGGEWVRGAAVPSTVKQRLVEELLLPIQSNKDRMQRWDSMGVMAKVCILTRVIGKQTTGSFKDANEAKEACATCARMGGKAGRKADPRPCAVLLSDDGTTTIGFLPLPAGLRPGKAWEEVGYWIRE</sequence>
<gene>
    <name evidence="2" type="ORF">N0V83_010739</name>
</gene>
<keyword evidence="3" id="KW-1185">Reference proteome</keyword>
<feature type="compositionally biased region" description="Polar residues" evidence="1">
    <location>
        <begin position="242"/>
        <end position="262"/>
    </location>
</feature>
<feature type="region of interest" description="Disordered" evidence="1">
    <location>
        <begin position="1"/>
        <end position="32"/>
    </location>
</feature>
<dbReference type="AlphaFoldDB" id="A0A9W9CG72"/>
<reference evidence="2" key="1">
    <citation type="submission" date="2022-10" db="EMBL/GenBank/DDBJ databases">
        <title>Tapping the CABI collections for fungal endophytes: first genome assemblies for Collariella, Neodidymelliopsis, Ascochyta clinopodiicola, Didymella pomorum, Didymosphaeria variabile, Neocosmospora piperis and Neocucurbitaria cava.</title>
        <authorList>
            <person name="Hill R."/>
        </authorList>
    </citation>
    <scope>NUCLEOTIDE SEQUENCE</scope>
    <source>
        <strain evidence="2">IMI 356814</strain>
    </source>
</reference>
<evidence type="ECO:0000256" key="1">
    <source>
        <dbReference type="SAM" id="MobiDB-lite"/>
    </source>
</evidence>
<accession>A0A9W9CG72</accession>